<dbReference type="EMBL" id="JAVRRD010000017">
    <property type="protein sequence ID" value="KAK5050650.1"/>
    <property type="molecule type" value="Genomic_DNA"/>
</dbReference>
<dbReference type="Gene3D" id="3.90.180.10">
    <property type="entry name" value="Medium-chain alcohol dehydrogenases, catalytic domain"/>
    <property type="match status" value="1"/>
</dbReference>
<evidence type="ECO:0000259" key="7">
    <source>
        <dbReference type="SMART" id="SM00829"/>
    </source>
</evidence>
<gene>
    <name evidence="8" type="ORF">LTR84_003932</name>
</gene>
<keyword evidence="5" id="KW-0560">Oxidoreductase</keyword>
<dbReference type="Proteomes" id="UP001358417">
    <property type="component" value="Unassembled WGS sequence"/>
</dbReference>
<accession>A0AAV9N6K4</accession>
<dbReference type="InterPro" id="IPR002328">
    <property type="entry name" value="ADH_Zn_CS"/>
</dbReference>
<dbReference type="InterPro" id="IPR013149">
    <property type="entry name" value="ADH-like_C"/>
</dbReference>
<proteinExistence type="inferred from homology"/>
<name>A0AAV9N6K4_9EURO</name>
<dbReference type="AlphaFoldDB" id="A0AAV9N6K4"/>
<dbReference type="InterPro" id="IPR013154">
    <property type="entry name" value="ADH-like_N"/>
</dbReference>
<dbReference type="PANTHER" id="PTHR42940:SF8">
    <property type="entry name" value="VACUOLAR PROTEIN SORTING-ASSOCIATED PROTEIN 11"/>
    <property type="match status" value="1"/>
</dbReference>
<dbReference type="GO" id="GO:0016491">
    <property type="term" value="F:oxidoreductase activity"/>
    <property type="evidence" value="ECO:0007669"/>
    <property type="project" value="UniProtKB-KW"/>
</dbReference>
<keyword evidence="3 6" id="KW-0479">Metal-binding</keyword>
<dbReference type="Pfam" id="PF08240">
    <property type="entry name" value="ADH_N"/>
    <property type="match status" value="1"/>
</dbReference>
<evidence type="ECO:0000256" key="6">
    <source>
        <dbReference type="RuleBase" id="RU361277"/>
    </source>
</evidence>
<dbReference type="RefSeq" id="XP_064705236.1">
    <property type="nucleotide sequence ID" value="XM_064847515.1"/>
</dbReference>
<dbReference type="SUPFAM" id="SSF50129">
    <property type="entry name" value="GroES-like"/>
    <property type="match status" value="1"/>
</dbReference>
<dbReference type="GO" id="GO:0008270">
    <property type="term" value="F:zinc ion binding"/>
    <property type="evidence" value="ECO:0007669"/>
    <property type="project" value="InterPro"/>
</dbReference>
<dbReference type="PANTHER" id="PTHR42940">
    <property type="entry name" value="ALCOHOL DEHYDROGENASE 1-RELATED"/>
    <property type="match status" value="1"/>
</dbReference>
<evidence type="ECO:0000256" key="5">
    <source>
        <dbReference type="ARBA" id="ARBA00023002"/>
    </source>
</evidence>
<comment type="similarity">
    <text evidence="2 6">Belongs to the zinc-containing alcohol dehydrogenase family.</text>
</comment>
<dbReference type="PROSITE" id="PS00059">
    <property type="entry name" value="ADH_ZINC"/>
    <property type="match status" value="1"/>
</dbReference>
<evidence type="ECO:0000313" key="9">
    <source>
        <dbReference type="Proteomes" id="UP001358417"/>
    </source>
</evidence>
<organism evidence="8 9">
    <name type="scientific">Exophiala bonariae</name>
    <dbReference type="NCBI Taxonomy" id="1690606"/>
    <lineage>
        <taxon>Eukaryota</taxon>
        <taxon>Fungi</taxon>
        <taxon>Dikarya</taxon>
        <taxon>Ascomycota</taxon>
        <taxon>Pezizomycotina</taxon>
        <taxon>Eurotiomycetes</taxon>
        <taxon>Chaetothyriomycetidae</taxon>
        <taxon>Chaetothyriales</taxon>
        <taxon>Herpotrichiellaceae</taxon>
        <taxon>Exophiala</taxon>
    </lineage>
</organism>
<comment type="caution">
    <text evidence="8">The sequence shown here is derived from an EMBL/GenBank/DDBJ whole genome shotgun (WGS) entry which is preliminary data.</text>
</comment>
<evidence type="ECO:0000313" key="8">
    <source>
        <dbReference type="EMBL" id="KAK5050650.1"/>
    </source>
</evidence>
<protein>
    <recommendedName>
        <fullName evidence="7">Enoyl reductase (ER) domain-containing protein</fullName>
    </recommendedName>
</protein>
<evidence type="ECO:0000256" key="4">
    <source>
        <dbReference type="ARBA" id="ARBA00022833"/>
    </source>
</evidence>
<sequence>MIQKQKTMRAFRLLEYGKPGQYCDVPVPAPAKGEVLIRMKAAGLCRSDLDMLDSLPGSDPYASAVDAPYTLGHENAGVVEGLGEDVDDLKVGEGVAVRHMPHCSHCEYCIRGITQHCITHRRGAIEINRGTGWDGGLAEFMICPRDQLVSIGDEDPVKYAPLTDAGVTAYGAFGTVKDRLRPGTSAAVIGAGGLGVYAIQYLKMLAGVKVFAVDKNPSRARIATELGVDKVFEAGSRAPQQIMETTSGRGVDAILDFVGSNESLKLACAISRPGGRIVLVGMEMGTVELGWNKIATSCEFAISLGSTRQDLEEVCLLAREGKLRIDMDKFSFDEVPKAYDALRNGTLTGRAVVVFD</sequence>
<dbReference type="Gene3D" id="3.40.50.720">
    <property type="entry name" value="NAD(P)-binding Rossmann-like Domain"/>
    <property type="match status" value="1"/>
</dbReference>
<comment type="cofactor">
    <cofactor evidence="1 6">
        <name>Zn(2+)</name>
        <dbReference type="ChEBI" id="CHEBI:29105"/>
    </cofactor>
</comment>
<dbReference type="InterPro" id="IPR011032">
    <property type="entry name" value="GroES-like_sf"/>
</dbReference>
<reference evidence="8 9" key="1">
    <citation type="submission" date="2023-08" db="EMBL/GenBank/DDBJ databases">
        <title>Black Yeasts Isolated from many extreme environments.</title>
        <authorList>
            <person name="Coleine C."/>
            <person name="Stajich J.E."/>
            <person name="Selbmann L."/>
        </authorList>
    </citation>
    <scope>NUCLEOTIDE SEQUENCE [LARGE SCALE GENOMIC DNA]</scope>
    <source>
        <strain evidence="8 9">CCFEE 5792</strain>
    </source>
</reference>
<dbReference type="InterPro" id="IPR020843">
    <property type="entry name" value="ER"/>
</dbReference>
<dbReference type="SUPFAM" id="SSF51735">
    <property type="entry name" value="NAD(P)-binding Rossmann-fold domains"/>
    <property type="match status" value="1"/>
</dbReference>
<feature type="domain" description="Enoyl reductase (ER)" evidence="7">
    <location>
        <begin position="20"/>
        <end position="353"/>
    </location>
</feature>
<dbReference type="Pfam" id="PF00107">
    <property type="entry name" value="ADH_zinc_N"/>
    <property type="match status" value="1"/>
</dbReference>
<dbReference type="SMART" id="SM00829">
    <property type="entry name" value="PKS_ER"/>
    <property type="match status" value="1"/>
</dbReference>
<keyword evidence="9" id="KW-1185">Reference proteome</keyword>
<evidence type="ECO:0000256" key="2">
    <source>
        <dbReference type="ARBA" id="ARBA00008072"/>
    </source>
</evidence>
<dbReference type="InterPro" id="IPR036291">
    <property type="entry name" value="NAD(P)-bd_dom_sf"/>
</dbReference>
<keyword evidence="4 6" id="KW-0862">Zinc</keyword>
<dbReference type="GeneID" id="89972115"/>
<evidence type="ECO:0000256" key="3">
    <source>
        <dbReference type="ARBA" id="ARBA00022723"/>
    </source>
</evidence>
<evidence type="ECO:0000256" key="1">
    <source>
        <dbReference type="ARBA" id="ARBA00001947"/>
    </source>
</evidence>